<evidence type="ECO:0000256" key="4">
    <source>
        <dbReference type="ARBA" id="ARBA00023002"/>
    </source>
</evidence>
<comment type="caution">
    <text evidence="6">The sequence shown here is derived from an EMBL/GenBank/DDBJ whole genome shotgun (WGS) entry which is preliminary data.</text>
</comment>
<keyword evidence="5 6" id="KW-0503">Monooxygenase</keyword>
<dbReference type="InterPro" id="IPR013785">
    <property type="entry name" value="Aldolase_TIM"/>
</dbReference>
<dbReference type="PANTHER" id="PTHR42747">
    <property type="entry name" value="NITRONATE MONOOXYGENASE-RELATED"/>
    <property type="match status" value="1"/>
</dbReference>
<dbReference type="GO" id="GO:0018580">
    <property type="term" value="F:nitronate monooxygenase activity"/>
    <property type="evidence" value="ECO:0007669"/>
    <property type="project" value="InterPro"/>
</dbReference>
<accession>A0A7C3C2V3</accession>
<keyword evidence="2" id="KW-0285">Flavoprotein</keyword>
<dbReference type="EMBL" id="DRMN01000179">
    <property type="protein sequence ID" value="HFB54807.1"/>
    <property type="molecule type" value="Genomic_DNA"/>
</dbReference>
<keyword evidence="3" id="KW-0288">FMN</keyword>
<evidence type="ECO:0000313" key="6">
    <source>
        <dbReference type="EMBL" id="HFB54807.1"/>
    </source>
</evidence>
<sequence length="267" mass="28313">MALPAILQDLELPVIAAPMFILSGPEMVIAQCKAGIVGSFPALNARPAEELEKWIIRIKAELAEYQAENPDKKVAPYAVNQICHMSNDRLQHDMEVCVRQQVPIIITSLRPPKIVIDAVHSYGGIVLHDVINIRHTKKALSEGADGIIAVCAGAGGHAGQLSPFALVPEIRAFHEGPLLCSGSITTGGCILAAQAAGADLAYIGTRFIASKEANAVDAYKQMVVDSNADDVVYSSLFTGILGNYLKGSIKEAGLDPDNLDSADKSAM</sequence>
<dbReference type="PANTHER" id="PTHR42747:SF4">
    <property type="entry name" value="BLR1330 PROTEIN"/>
    <property type="match status" value="1"/>
</dbReference>
<dbReference type="SUPFAM" id="SSF51412">
    <property type="entry name" value="Inosine monophosphate dehydrogenase (IMPDH)"/>
    <property type="match status" value="1"/>
</dbReference>
<dbReference type="Gene3D" id="3.20.20.70">
    <property type="entry name" value="Aldolase class I"/>
    <property type="match status" value="1"/>
</dbReference>
<dbReference type="Proteomes" id="UP000886042">
    <property type="component" value="Unassembled WGS sequence"/>
</dbReference>
<reference evidence="6" key="1">
    <citation type="journal article" date="2020" name="mSystems">
        <title>Genome- and Community-Level Interaction Insights into Carbon Utilization and Element Cycling Functions of Hydrothermarchaeota in Hydrothermal Sediment.</title>
        <authorList>
            <person name="Zhou Z."/>
            <person name="Liu Y."/>
            <person name="Xu W."/>
            <person name="Pan J."/>
            <person name="Luo Z.H."/>
            <person name="Li M."/>
        </authorList>
    </citation>
    <scope>NUCLEOTIDE SEQUENCE [LARGE SCALE GENOMIC DNA]</scope>
    <source>
        <strain evidence="6">HyVt-489</strain>
    </source>
</reference>
<keyword evidence="4" id="KW-0560">Oxidoreductase</keyword>
<dbReference type="AlphaFoldDB" id="A0A7C3C2V3"/>
<evidence type="ECO:0000256" key="5">
    <source>
        <dbReference type="ARBA" id="ARBA00023033"/>
    </source>
</evidence>
<feature type="non-terminal residue" evidence="6">
    <location>
        <position position="267"/>
    </location>
</feature>
<dbReference type="InterPro" id="IPR004136">
    <property type="entry name" value="NMO"/>
</dbReference>
<dbReference type="Pfam" id="PF03060">
    <property type="entry name" value="NMO"/>
    <property type="match status" value="1"/>
</dbReference>
<evidence type="ECO:0000256" key="3">
    <source>
        <dbReference type="ARBA" id="ARBA00022643"/>
    </source>
</evidence>
<organism evidence="6">
    <name type="scientific">Hellea balneolensis</name>
    <dbReference type="NCBI Taxonomy" id="287478"/>
    <lineage>
        <taxon>Bacteria</taxon>
        <taxon>Pseudomonadati</taxon>
        <taxon>Pseudomonadota</taxon>
        <taxon>Alphaproteobacteria</taxon>
        <taxon>Maricaulales</taxon>
        <taxon>Robiginitomaculaceae</taxon>
        <taxon>Hellea</taxon>
    </lineage>
</organism>
<gene>
    <name evidence="6" type="ORF">ENJ46_02695</name>
</gene>
<evidence type="ECO:0000256" key="2">
    <source>
        <dbReference type="ARBA" id="ARBA00022630"/>
    </source>
</evidence>
<dbReference type="CDD" id="cd04730">
    <property type="entry name" value="NPD_like"/>
    <property type="match status" value="1"/>
</dbReference>
<comment type="similarity">
    <text evidence="1">Belongs to the nitronate monooxygenase family. NMO class I subfamily.</text>
</comment>
<protein>
    <submittedName>
        <fullName evidence="6">Nitronate monooxygenase</fullName>
    </submittedName>
</protein>
<proteinExistence type="inferred from homology"/>
<evidence type="ECO:0000256" key="1">
    <source>
        <dbReference type="ARBA" id="ARBA00009881"/>
    </source>
</evidence>
<name>A0A7C3C2V3_9PROT</name>